<keyword evidence="13" id="KW-1185">Reference proteome</keyword>
<evidence type="ECO:0000256" key="4">
    <source>
        <dbReference type="ARBA" id="ARBA00022801"/>
    </source>
</evidence>
<feature type="domain" description="Peptidase S8/S53" evidence="9">
    <location>
        <begin position="142"/>
        <end position="601"/>
    </location>
</feature>
<sequence>MVRLRGTFTLLPPLLVSVCLLLWTETTLGSAHKSTYIVHMERNSSHTDISIKAAWYRDLLRIATLEADQLLEPDEDDLHHVYHHTFDGFSALLTPQQVAYLQSSPQVIQLQRDTLHKEIHTTHSPEFMGLADGHLWPESNYGEDVIIGVVDTGVWPERPSFGDQQLGPIPSRWKGICESGTNFSASEHCNRKLIGARSFYKGYEAEYGVIDEAGGEYKSPRDSEGHGTHTASTAAGTWSHMASVGPGLGLGTARGMAPKARLAIYKAFWNARNSDADTLAAVDQAVADGVDVLSLSLGSPYDQARPDIGRPQLWKDMLAIAAYGAMKKGVFLSLTAGNEGLKDRPNQTTGTVNNVAPWMTTVGASTTDRIFPADVVLGNGTVIQGKSGLNSKLLENMTSLISGCDAAKNSSVNYLKACLCYPDTLSPALVRGKIVMCTIQVDKGAAVLEAGGVGIIDASWFTQGDGIEIQSDYVLPTVRVGATARRIITEYINSTNSPTAQLRDPRQTQYNRAPAPAVATFSSRGPSYAYSWNVIKPDIIAPGVNIIAAGIKEKQYAMNSGTSMACPHVSGLAALLKAAHPTWSPAAIRSALMTTATTKDSNNATITLLESGQSGTPFDFGSGFVRPERATDPGLVYDLSTGDYLNYLCMLRYPPQIIRAFDADAPACPATPIRVEDFNYPSFLVTIPVSEASTHADRTLTNVGSARATYVASVTDVANITIDVHPPILSFNGLNEKKSFTLTVSVTNSLEDGIHYSSLTWSDGVHTVQSPIVIRRGSE</sequence>
<reference evidence="12" key="1">
    <citation type="submission" date="2020-06" db="EMBL/GenBank/DDBJ databases">
        <title>WGS assembly of Ceratodon purpureus strain R40.</title>
        <authorList>
            <person name="Carey S.B."/>
            <person name="Jenkins J."/>
            <person name="Shu S."/>
            <person name="Lovell J.T."/>
            <person name="Sreedasyam A."/>
            <person name="Maumus F."/>
            <person name="Tiley G.P."/>
            <person name="Fernandez-Pozo N."/>
            <person name="Barry K."/>
            <person name="Chen C."/>
            <person name="Wang M."/>
            <person name="Lipzen A."/>
            <person name="Daum C."/>
            <person name="Saski C.A."/>
            <person name="Payton A.C."/>
            <person name="Mcbreen J.C."/>
            <person name="Conrad R.E."/>
            <person name="Kollar L.M."/>
            <person name="Olsson S."/>
            <person name="Huttunen S."/>
            <person name="Landis J.B."/>
            <person name="Wickett N.J."/>
            <person name="Johnson M.G."/>
            <person name="Rensing S.A."/>
            <person name="Grimwood J."/>
            <person name="Schmutz J."/>
            <person name="Mcdaniel S.F."/>
        </authorList>
    </citation>
    <scope>NUCLEOTIDE SEQUENCE</scope>
    <source>
        <strain evidence="12">R40</strain>
    </source>
</reference>
<evidence type="ECO:0000256" key="3">
    <source>
        <dbReference type="ARBA" id="ARBA00022729"/>
    </source>
</evidence>
<evidence type="ECO:0000256" key="5">
    <source>
        <dbReference type="ARBA" id="ARBA00022825"/>
    </source>
</evidence>
<evidence type="ECO:0000259" key="9">
    <source>
        <dbReference type="Pfam" id="PF00082"/>
    </source>
</evidence>
<dbReference type="FunFam" id="3.40.50.200:FF:000006">
    <property type="entry name" value="Subtilisin-like protease SBT1.5"/>
    <property type="match status" value="1"/>
</dbReference>
<evidence type="ECO:0000256" key="2">
    <source>
        <dbReference type="ARBA" id="ARBA00022670"/>
    </source>
</evidence>
<dbReference type="InterPro" id="IPR000209">
    <property type="entry name" value="Peptidase_S8/S53_dom"/>
</dbReference>
<dbReference type="PROSITE" id="PS51892">
    <property type="entry name" value="SUBTILASE"/>
    <property type="match status" value="1"/>
</dbReference>
<evidence type="ECO:0000313" key="12">
    <source>
        <dbReference type="EMBL" id="KAG0579378.1"/>
    </source>
</evidence>
<dbReference type="Gene3D" id="3.50.30.30">
    <property type="match status" value="1"/>
</dbReference>
<gene>
    <name evidence="12" type="ORF">KC19_4G094200</name>
</gene>
<comment type="caution">
    <text evidence="12">The sequence shown here is derived from an EMBL/GenBank/DDBJ whole genome shotgun (WGS) entry which is preliminary data.</text>
</comment>
<dbReference type="CDD" id="cd02120">
    <property type="entry name" value="PA_subtilisin_like"/>
    <property type="match status" value="1"/>
</dbReference>
<dbReference type="SUPFAM" id="SSF52743">
    <property type="entry name" value="Subtilisin-like"/>
    <property type="match status" value="1"/>
</dbReference>
<evidence type="ECO:0000256" key="6">
    <source>
        <dbReference type="PIRSR" id="PIRSR615500-1"/>
    </source>
</evidence>
<keyword evidence="5 7" id="KW-0720">Serine protease</keyword>
<comment type="similarity">
    <text evidence="1 7">Belongs to the peptidase S8 family.</text>
</comment>
<dbReference type="GO" id="GO:0006508">
    <property type="term" value="P:proteolysis"/>
    <property type="evidence" value="ECO:0007669"/>
    <property type="project" value="UniProtKB-KW"/>
</dbReference>
<dbReference type="InterPro" id="IPR045051">
    <property type="entry name" value="SBT"/>
</dbReference>
<evidence type="ECO:0000256" key="1">
    <source>
        <dbReference type="ARBA" id="ARBA00011073"/>
    </source>
</evidence>
<dbReference type="InterPro" id="IPR034197">
    <property type="entry name" value="Peptidases_S8_3"/>
</dbReference>
<dbReference type="Gene3D" id="3.40.50.200">
    <property type="entry name" value="Peptidase S8/S53 domain"/>
    <property type="match status" value="1"/>
</dbReference>
<dbReference type="InterPro" id="IPR010259">
    <property type="entry name" value="S8pro/Inhibitor_I9"/>
</dbReference>
<dbReference type="Pfam" id="PF17766">
    <property type="entry name" value="fn3_6"/>
    <property type="match status" value="1"/>
</dbReference>
<dbReference type="PROSITE" id="PS00138">
    <property type="entry name" value="SUBTILASE_SER"/>
    <property type="match status" value="1"/>
</dbReference>
<feature type="domain" description="Inhibitor I9" evidence="10">
    <location>
        <begin position="35"/>
        <end position="114"/>
    </location>
</feature>
<evidence type="ECO:0008006" key="14">
    <source>
        <dbReference type="Google" id="ProtNLM"/>
    </source>
</evidence>
<keyword evidence="3 8" id="KW-0732">Signal</keyword>
<feature type="active site" description="Charge relay system" evidence="6 7">
    <location>
        <position position="226"/>
    </location>
</feature>
<dbReference type="Gene3D" id="2.60.40.2310">
    <property type="match status" value="1"/>
</dbReference>
<dbReference type="PANTHER" id="PTHR10795">
    <property type="entry name" value="PROPROTEIN CONVERTASE SUBTILISIN/KEXIN"/>
    <property type="match status" value="1"/>
</dbReference>
<dbReference type="InterPro" id="IPR023828">
    <property type="entry name" value="Peptidase_S8_Ser-AS"/>
</dbReference>
<dbReference type="Pfam" id="PF05922">
    <property type="entry name" value="Inhibitor_I9"/>
    <property type="match status" value="1"/>
</dbReference>
<evidence type="ECO:0000313" key="13">
    <source>
        <dbReference type="Proteomes" id="UP000822688"/>
    </source>
</evidence>
<evidence type="ECO:0000259" key="10">
    <source>
        <dbReference type="Pfam" id="PF05922"/>
    </source>
</evidence>
<dbReference type="EMBL" id="CM026424">
    <property type="protein sequence ID" value="KAG0579378.1"/>
    <property type="molecule type" value="Genomic_DNA"/>
</dbReference>
<dbReference type="Gene3D" id="3.30.70.80">
    <property type="entry name" value="Peptidase S8 propeptide/proteinase inhibitor I9"/>
    <property type="match status" value="1"/>
</dbReference>
<dbReference type="PRINTS" id="PR00723">
    <property type="entry name" value="SUBTILISIN"/>
</dbReference>
<dbReference type="InterPro" id="IPR041469">
    <property type="entry name" value="Subtilisin-like_FN3"/>
</dbReference>
<dbReference type="CDD" id="cd04852">
    <property type="entry name" value="Peptidases_S8_3"/>
    <property type="match status" value="1"/>
</dbReference>
<protein>
    <recommendedName>
        <fullName evidence="14">Subtilisin-like protease</fullName>
    </recommendedName>
</protein>
<evidence type="ECO:0000256" key="8">
    <source>
        <dbReference type="SAM" id="SignalP"/>
    </source>
</evidence>
<feature type="active site" description="Charge relay system" evidence="6 7">
    <location>
        <position position="151"/>
    </location>
</feature>
<feature type="chain" id="PRO_5035816094" description="Subtilisin-like protease" evidence="8">
    <location>
        <begin position="30"/>
        <end position="779"/>
    </location>
</feature>
<proteinExistence type="inferred from homology"/>
<keyword evidence="4 7" id="KW-0378">Hydrolase</keyword>
<dbReference type="InterPro" id="IPR037045">
    <property type="entry name" value="S8pro/Inhibitor_I9_sf"/>
</dbReference>
<dbReference type="GO" id="GO:0004252">
    <property type="term" value="F:serine-type endopeptidase activity"/>
    <property type="evidence" value="ECO:0007669"/>
    <property type="project" value="UniProtKB-UniRule"/>
</dbReference>
<evidence type="ECO:0000259" key="11">
    <source>
        <dbReference type="Pfam" id="PF17766"/>
    </source>
</evidence>
<dbReference type="Pfam" id="PF00082">
    <property type="entry name" value="Peptidase_S8"/>
    <property type="match status" value="1"/>
</dbReference>
<evidence type="ECO:0000256" key="7">
    <source>
        <dbReference type="PROSITE-ProRule" id="PRU01240"/>
    </source>
</evidence>
<feature type="active site" description="Charge relay system" evidence="6 7">
    <location>
        <position position="563"/>
    </location>
</feature>
<organism evidence="12 13">
    <name type="scientific">Ceratodon purpureus</name>
    <name type="common">Fire moss</name>
    <name type="synonym">Dicranum purpureum</name>
    <dbReference type="NCBI Taxonomy" id="3225"/>
    <lineage>
        <taxon>Eukaryota</taxon>
        <taxon>Viridiplantae</taxon>
        <taxon>Streptophyta</taxon>
        <taxon>Embryophyta</taxon>
        <taxon>Bryophyta</taxon>
        <taxon>Bryophytina</taxon>
        <taxon>Bryopsida</taxon>
        <taxon>Dicranidae</taxon>
        <taxon>Pseudoditrichales</taxon>
        <taxon>Ditrichaceae</taxon>
        <taxon>Ceratodon</taxon>
    </lineage>
</organism>
<keyword evidence="2 7" id="KW-0645">Protease</keyword>
<dbReference type="AlphaFoldDB" id="A0A8T0IA69"/>
<dbReference type="InterPro" id="IPR015500">
    <property type="entry name" value="Peptidase_S8_subtilisin-rel"/>
</dbReference>
<dbReference type="InterPro" id="IPR036852">
    <property type="entry name" value="Peptidase_S8/S53_dom_sf"/>
</dbReference>
<name>A0A8T0IA69_CERPU</name>
<feature type="domain" description="Subtilisin-like protease fibronectin type-III" evidence="11">
    <location>
        <begin position="677"/>
        <end position="774"/>
    </location>
</feature>
<feature type="signal peptide" evidence="8">
    <location>
        <begin position="1"/>
        <end position="29"/>
    </location>
</feature>
<accession>A0A8T0IA69</accession>
<dbReference type="Proteomes" id="UP000822688">
    <property type="component" value="Chromosome 4"/>
</dbReference>